<name>A0A1L7XSR3_9HELO</name>
<dbReference type="AlphaFoldDB" id="A0A1L7XSR3"/>
<evidence type="ECO:0000256" key="1">
    <source>
        <dbReference type="SAM" id="MobiDB-lite"/>
    </source>
</evidence>
<feature type="region of interest" description="Disordered" evidence="1">
    <location>
        <begin position="1"/>
        <end position="77"/>
    </location>
</feature>
<feature type="compositionally biased region" description="Low complexity" evidence="1">
    <location>
        <begin position="134"/>
        <end position="151"/>
    </location>
</feature>
<dbReference type="Pfam" id="PF11951">
    <property type="entry name" value="Fungal_trans_2"/>
    <property type="match status" value="1"/>
</dbReference>
<dbReference type="STRING" id="576137.A0A1L7XSR3"/>
<dbReference type="PANTHER" id="PTHR37540:SF9">
    <property type="entry name" value="ZN(2)-C6 FUNGAL-TYPE DOMAIN-CONTAINING PROTEIN"/>
    <property type="match status" value="1"/>
</dbReference>
<organism evidence="2 3">
    <name type="scientific">Phialocephala subalpina</name>
    <dbReference type="NCBI Taxonomy" id="576137"/>
    <lineage>
        <taxon>Eukaryota</taxon>
        <taxon>Fungi</taxon>
        <taxon>Dikarya</taxon>
        <taxon>Ascomycota</taxon>
        <taxon>Pezizomycotina</taxon>
        <taxon>Leotiomycetes</taxon>
        <taxon>Helotiales</taxon>
        <taxon>Mollisiaceae</taxon>
        <taxon>Phialocephala</taxon>
        <taxon>Phialocephala fortinii species complex</taxon>
    </lineage>
</organism>
<dbReference type="Proteomes" id="UP000184330">
    <property type="component" value="Unassembled WGS sequence"/>
</dbReference>
<reference evidence="2 3" key="1">
    <citation type="submission" date="2016-03" db="EMBL/GenBank/DDBJ databases">
        <authorList>
            <person name="Ploux O."/>
        </authorList>
    </citation>
    <scope>NUCLEOTIDE SEQUENCE [LARGE SCALE GENOMIC DNA]</scope>
    <source>
        <strain evidence="2 3">UAMH 11012</strain>
    </source>
</reference>
<dbReference type="OrthoDB" id="415825at2759"/>
<gene>
    <name evidence="2" type="ORF">PAC_17972</name>
</gene>
<dbReference type="PANTHER" id="PTHR37540">
    <property type="entry name" value="TRANSCRIPTION FACTOR (ACR-2), PUTATIVE-RELATED-RELATED"/>
    <property type="match status" value="1"/>
</dbReference>
<protein>
    <submittedName>
        <fullName evidence="2">Uncharacterized protein</fullName>
    </submittedName>
</protein>
<keyword evidence="3" id="KW-1185">Reference proteome</keyword>
<evidence type="ECO:0000313" key="3">
    <source>
        <dbReference type="Proteomes" id="UP000184330"/>
    </source>
</evidence>
<dbReference type="EMBL" id="FJOG01000050">
    <property type="protein sequence ID" value="CZR68073.1"/>
    <property type="molecule type" value="Genomic_DNA"/>
</dbReference>
<feature type="compositionally biased region" description="Basic and acidic residues" evidence="1">
    <location>
        <begin position="1"/>
        <end position="11"/>
    </location>
</feature>
<feature type="region of interest" description="Disordered" evidence="1">
    <location>
        <begin position="117"/>
        <end position="154"/>
    </location>
</feature>
<accession>A0A1L7XSR3</accession>
<dbReference type="InterPro" id="IPR021858">
    <property type="entry name" value="Fun_TF"/>
</dbReference>
<sequence length="589" mass="65370">MQRGEGDEHSCRARSCNPRPGGSCGNCSRRYPPVDCIFLPDPRKPKDKPHSGEPQAGAIPASTTRDEHASSSSRSPRYSVIPLSAILEPSDGVVSRGGYQVSPHSELELEVASTLSSSLGSDTAGARRSDTVFSSDTKSTPSIDDTDSSPNPEKDRHLQIYKLSSTSPIPFAGTLTQINGMHGAYVKSTMRNVELWNFFHHFVVPNMCSVDGSNTPALFIREILPWTIQSPLMPHIAILMSSTSQTAEPNLQVAKASETFAIKSQVLALINEYLKQDFALISTEALRAVIHLVVMEWWWGTSSSLWAHMKGVRQMIKLKGGFPYLNDPVLQQVLLVTDFELACCFERDLLLVDPVMATHMDLSIPPTYAEILRSPLLAYHETFQHDRMALGLSAEAAEILDDVRFLTLSITSASHTSSPTKIQSTAAWLHKQISTSPPLTHDPTSPPTTITTTTSAIRLIATLYTLSISTLTPISQHWTSSLLEDFYFRLFSLSMSQWKQIPGIFLWIMLVASTGGWKDEDEQRKKWLWRKMAVAGMQVGMEDFGVSIASLRSFWRVQRWVEEEGRGKTEVSNLNQASDFEEPLAVNDD</sequence>
<proteinExistence type="predicted"/>
<feature type="compositionally biased region" description="Basic and acidic residues" evidence="1">
    <location>
        <begin position="41"/>
        <end position="51"/>
    </location>
</feature>
<evidence type="ECO:0000313" key="2">
    <source>
        <dbReference type="EMBL" id="CZR68073.1"/>
    </source>
</evidence>